<dbReference type="InterPro" id="IPR036249">
    <property type="entry name" value="Thioredoxin-like_sf"/>
</dbReference>
<dbReference type="GO" id="GO:0016491">
    <property type="term" value="F:oxidoreductase activity"/>
    <property type="evidence" value="ECO:0007669"/>
    <property type="project" value="InterPro"/>
</dbReference>
<dbReference type="InterPro" id="IPR001853">
    <property type="entry name" value="DSBA-like_thioredoxin_dom"/>
</dbReference>
<dbReference type="Gene3D" id="3.40.30.10">
    <property type="entry name" value="Glutaredoxin"/>
    <property type="match status" value="1"/>
</dbReference>
<dbReference type="CDD" id="cd03024">
    <property type="entry name" value="DsbA_FrnE"/>
    <property type="match status" value="1"/>
</dbReference>
<accession>A0AAU7DWP4</accession>
<dbReference type="AlphaFoldDB" id="A0AAU7DWP4"/>
<organism evidence="2">
    <name type="scientific">Jonesiaceae bacterium BS-20</name>
    <dbReference type="NCBI Taxonomy" id="3120821"/>
    <lineage>
        <taxon>Bacteria</taxon>
        <taxon>Bacillati</taxon>
        <taxon>Actinomycetota</taxon>
        <taxon>Actinomycetes</taxon>
        <taxon>Micrococcales</taxon>
        <taxon>Jonesiaceae</taxon>
    </lineage>
</organism>
<evidence type="ECO:0000313" key="2">
    <source>
        <dbReference type="EMBL" id="XBH21681.1"/>
    </source>
</evidence>
<dbReference type="PANTHER" id="PTHR13887">
    <property type="entry name" value="GLUTATHIONE S-TRANSFERASE KAPPA"/>
    <property type="match status" value="1"/>
</dbReference>
<dbReference type="PANTHER" id="PTHR13887:SF41">
    <property type="entry name" value="THIOREDOXIN SUPERFAMILY PROTEIN"/>
    <property type="match status" value="1"/>
</dbReference>
<feature type="domain" description="DSBA-like thioredoxin" evidence="1">
    <location>
        <begin position="6"/>
        <end position="207"/>
    </location>
</feature>
<sequence>MTDKVTVDIWSDIACPFCYIGKKKFEAAVAQSGIPVTVTYRSFELGPNTPEDVAESHAYLLALKMGVSPDEAKAMEHQITQAAEASGLEFRYDQLKPANTRKAHQLLHFAKAADKQVEMAERLLAAHFTEGRHVGQIAELVSLGAEVGLDPDEVTRVLESGEFLSEVDADIAQAASLGIRGVPFFVLNGKYGVNGAQEPEQFVAALQQAQQDQ</sequence>
<dbReference type="Pfam" id="PF01323">
    <property type="entry name" value="DSBA"/>
    <property type="match status" value="1"/>
</dbReference>
<dbReference type="SUPFAM" id="SSF52833">
    <property type="entry name" value="Thioredoxin-like"/>
    <property type="match status" value="1"/>
</dbReference>
<proteinExistence type="predicted"/>
<evidence type="ECO:0000259" key="1">
    <source>
        <dbReference type="Pfam" id="PF01323"/>
    </source>
</evidence>
<protein>
    <submittedName>
        <fullName evidence="2">DsbA family oxidoreductase</fullName>
    </submittedName>
</protein>
<gene>
    <name evidence="2" type="ORF">V5R04_00170</name>
</gene>
<dbReference type="EMBL" id="CP146203">
    <property type="protein sequence ID" value="XBH21681.1"/>
    <property type="molecule type" value="Genomic_DNA"/>
</dbReference>
<reference evidence="2" key="1">
    <citation type="submission" date="2024-02" db="EMBL/GenBank/DDBJ databases">
        <title>Tomenella chthoni gen. nov. sp. nov., a member of the family Jonesiaceae isolated from bat guano.</title>
        <authorList>
            <person name="Miller S.L."/>
            <person name="King J."/>
            <person name="Sankaranarayanan K."/>
            <person name="Lawson P.A."/>
        </authorList>
    </citation>
    <scope>NUCLEOTIDE SEQUENCE</scope>
    <source>
        <strain evidence="2">BS-20</strain>
    </source>
</reference>
<name>A0AAU7DWP4_9MICO</name>